<feature type="chain" id="PRO_5040410653" description="Elongator complex protein 5" evidence="1">
    <location>
        <begin position="25"/>
        <end position="250"/>
    </location>
</feature>
<gene>
    <name evidence="2" type="ORF">B0J11DRAFT_115722</name>
</gene>
<feature type="signal peptide" evidence="1">
    <location>
        <begin position="1"/>
        <end position="24"/>
    </location>
</feature>
<reference evidence="2" key="1">
    <citation type="journal article" date="2021" name="Nat. Commun.">
        <title>Genetic determinants of endophytism in the Arabidopsis root mycobiome.</title>
        <authorList>
            <person name="Mesny F."/>
            <person name="Miyauchi S."/>
            <person name="Thiergart T."/>
            <person name="Pickel B."/>
            <person name="Atanasova L."/>
            <person name="Karlsson M."/>
            <person name="Huettel B."/>
            <person name="Barry K.W."/>
            <person name="Haridas S."/>
            <person name="Chen C."/>
            <person name="Bauer D."/>
            <person name="Andreopoulos W."/>
            <person name="Pangilinan J."/>
            <person name="LaButti K."/>
            <person name="Riley R."/>
            <person name="Lipzen A."/>
            <person name="Clum A."/>
            <person name="Drula E."/>
            <person name="Henrissat B."/>
            <person name="Kohler A."/>
            <person name="Grigoriev I.V."/>
            <person name="Martin F.M."/>
            <person name="Hacquard S."/>
        </authorList>
    </citation>
    <scope>NUCLEOTIDE SEQUENCE</scope>
    <source>
        <strain evidence="2">MPI-CAGE-CH-0243</strain>
    </source>
</reference>
<accession>A0A9P9DBC1</accession>
<name>A0A9P9DBC1_9PLEO</name>
<dbReference type="EMBL" id="JAGMWT010000015">
    <property type="protein sequence ID" value="KAH7116034.1"/>
    <property type="molecule type" value="Genomic_DNA"/>
</dbReference>
<evidence type="ECO:0000313" key="3">
    <source>
        <dbReference type="Proteomes" id="UP000700596"/>
    </source>
</evidence>
<organism evidence="2 3">
    <name type="scientific">Dendryphion nanum</name>
    <dbReference type="NCBI Taxonomy" id="256645"/>
    <lineage>
        <taxon>Eukaryota</taxon>
        <taxon>Fungi</taxon>
        <taxon>Dikarya</taxon>
        <taxon>Ascomycota</taxon>
        <taxon>Pezizomycotina</taxon>
        <taxon>Dothideomycetes</taxon>
        <taxon>Pleosporomycetidae</taxon>
        <taxon>Pleosporales</taxon>
        <taxon>Torulaceae</taxon>
        <taxon>Dendryphion</taxon>
    </lineage>
</organism>
<keyword evidence="3" id="KW-1185">Reference proteome</keyword>
<evidence type="ECO:0000256" key="1">
    <source>
        <dbReference type="SAM" id="SignalP"/>
    </source>
</evidence>
<dbReference type="Proteomes" id="UP000700596">
    <property type="component" value="Unassembled WGS sequence"/>
</dbReference>
<comment type="caution">
    <text evidence="2">The sequence shown here is derived from an EMBL/GenBank/DDBJ whole genome shotgun (WGS) entry which is preliminary data.</text>
</comment>
<dbReference type="OrthoDB" id="5391496at2759"/>
<proteinExistence type="predicted"/>
<evidence type="ECO:0008006" key="4">
    <source>
        <dbReference type="Google" id="ProtNLM"/>
    </source>
</evidence>
<keyword evidence="1" id="KW-0732">Signal</keyword>
<dbReference type="AlphaFoldDB" id="A0A9P9DBC1"/>
<sequence length="250" mass="27139">MEAALVPVVLSPLSLSALLDYVLSIQTSSTLTSLIICSSRETFLFALSRSLDQDNGGDADNLQRLMSPTLHNLVTARHVNVAFCASVQALLAYLTAYGATKHALDAREEKGRIVLVNPLALHAPTPSFSAQGLSRTFATAAETALRLRVQLLVVECLGAVRATNVHDETEEDEVAAAMARDEEPHETENIDQDPWEQEVPVLNVSVRRYGLGGAERAWAGRTIKVKRIASRWFRFDESERKSAVGQGGGG</sequence>
<evidence type="ECO:0000313" key="2">
    <source>
        <dbReference type="EMBL" id="KAH7116034.1"/>
    </source>
</evidence>
<protein>
    <recommendedName>
        <fullName evidence="4">Elongator complex protein 5</fullName>
    </recommendedName>
</protein>